<gene>
    <name evidence="2" type="ORF">DCMF_06160</name>
</gene>
<feature type="transmembrane region" description="Helical" evidence="1">
    <location>
        <begin position="20"/>
        <end position="44"/>
    </location>
</feature>
<feature type="transmembrane region" description="Helical" evidence="1">
    <location>
        <begin position="64"/>
        <end position="86"/>
    </location>
</feature>
<sequence length="171" mass="18594">MKNKKPDWRRYENTIKTFSVAFAGGILGHLTHMPGGIILGSMAAVGIFNMISPSSVALPKSFSFYLQVFAGILLGANLNITELALFRDILGPSLFIALTLVCTGLCAAFGINKLFGWDLVTAWLSCSPGRMQDMVIFAHDLKADGTKVVIVHTTRIILVVILTPFILLILK</sequence>
<protein>
    <recommendedName>
        <fullName evidence="4">AbrB family transcriptional regulator</fullName>
    </recommendedName>
</protein>
<keyword evidence="1" id="KW-0812">Transmembrane</keyword>
<dbReference type="PANTHER" id="PTHR38457">
    <property type="entry name" value="REGULATOR ABRB-RELATED"/>
    <property type="match status" value="1"/>
</dbReference>
<keyword evidence="3" id="KW-1185">Reference proteome</keyword>
<dbReference type="GO" id="GO:0010468">
    <property type="term" value="P:regulation of gene expression"/>
    <property type="evidence" value="ECO:0007669"/>
    <property type="project" value="InterPro"/>
</dbReference>
<reference evidence="2 3" key="1">
    <citation type="submission" date="2016-10" db="EMBL/GenBank/DDBJ databases">
        <title>Complete Genome Sequence of Peptococcaceae strain DCMF.</title>
        <authorList>
            <person name="Edwards R.J."/>
            <person name="Holland S.I."/>
            <person name="Deshpande N.P."/>
            <person name="Wong Y.K."/>
            <person name="Ertan H."/>
            <person name="Manefield M."/>
            <person name="Russell T.L."/>
            <person name="Lee M.J."/>
        </authorList>
    </citation>
    <scope>NUCLEOTIDE SEQUENCE [LARGE SCALE GENOMIC DNA]</scope>
    <source>
        <strain evidence="2 3">DCMF</strain>
    </source>
</reference>
<dbReference type="GO" id="GO:0016020">
    <property type="term" value="C:membrane"/>
    <property type="evidence" value="ECO:0007669"/>
    <property type="project" value="InterPro"/>
</dbReference>
<dbReference type="Proteomes" id="UP000323521">
    <property type="component" value="Chromosome"/>
</dbReference>
<dbReference type="NCBIfam" id="TIGR03082">
    <property type="entry name" value="Gneg_AbrB_dup"/>
    <property type="match status" value="1"/>
</dbReference>
<feature type="transmembrane region" description="Helical" evidence="1">
    <location>
        <begin position="149"/>
        <end position="170"/>
    </location>
</feature>
<keyword evidence="1" id="KW-1133">Transmembrane helix</keyword>
<dbReference type="AlphaFoldDB" id="A0A3G1KPM9"/>
<dbReference type="PANTHER" id="PTHR38457:SF1">
    <property type="entry name" value="REGULATOR ABRB-RELATED"/>
    <property type="match status" value="1"/>
</dbReference>
<dbReference type="KEGG" id="fwa:DCMF_06160"/>
<dbReference type="InterPro" id="IPR017516">
    <property type="entry name" value="AbrB_dup"/>
</dbReference>
<evidence type="ECO:0000313" key="3">
    <source>
        <dbReference type="Proteomes" id="UP000323521"/>
    </source>
</evidence>
<dbReference type="EMBL" id="CP017634">
    <property type="protein sequence ID" value="ATW24424.1"/>
    <property type="molecule type" value="Genomic_DNA"/>
</dbReference>
<proteinExistence type="predicted"/>
<dbReference type="Pfam" id="PF05145">
    <property type="entry name" value="AbrB"/>
    <property type="match status" value="1"/>
</dbReference>
<feature type="transmembrane region" description="Helical" evidence="1">
    <location>
        <begin position="93"/>
        <end position="111"/>
    </location>
</feature>
<organism evidence="2 3">
    <name type="scientific">Formimonas warabiya</name>
    <dbReference type="NCBI Taxonomy" id="1761012"/>
    <lineage>
        <taxon>Bacteria</taxon>
        <taxon>Bacillati</taxon>
        <taxon>Bacillota</taxon>
        <taxon>Clostridia</taxon>
        <taxon>Eubacteriales</taxon>
        <taxon>Peptococcaceae</taxon>
        <taxon>Candidatus Formimonas</taxon>
    </lineage>
</organism>
<keyword evidence="1" id="KW-0472">Membrane</keyword>
<evidence type="ECO:0000313" key="2">
    <source>
        <dbReference type="EMBL" id="ATW24424.1"/>
    </source>
</evidence>
<name>A0A3G1KPM9_FORW1</name>
<evidence type="ECO:0008006" key="4">
    <source>
        <dbReference type="Google" id="ProtNLM"/>
    </source>
</evidence>
<evidence type="ECO:0000256" key="1">
    <source>
        <dbReference type="SAM" id="Phobius"/>
    </source>
</evidence>
<dbReference type="RefSeq" id="WP_214659138.1">
    <property type="nucleotide sequence ID" value="NZ_CP017634.1"/>
</dbReference>
<dbReference type="InterPro" id="IPR007820">
    <property type="entry name" value="AbrB_fam"/>
</dbReference>
<accession>A0A3G1KPM9</accession>